<dbReference type="AlphaFoldDB" id="S4RVS8"/>
<dbReference type="PROSITE" id="PS01200">
    <property type="entry name" value="TUB_1"/>
    <property type="match status" value="1"/>
</dbReference>
<dbReference type="PRINTS" id="PR01573">
    <property type="entry name" value="SUPERTUBBY"/>
</dbReference>
<dbReference type="InterPro" id="IPR025659">
    <property type="entry name" value="Tubby-like_C"/>
</dbReference>
<proteinExistence type="inferred from homology"/>
<dbReference type="SUPFAM" id="SSF54518">
    <property type="entry name" value="Tubby C-terminal domain-like"/>
    <property type="match status" value="1"/>
</dbReference>
<name>S4RVS8_PETMA</name>
<dbReference type="Gene3D" id="3.20.90.10">
    <property type="entry name" value="Tubby Protein, Chain A"/>
    <property type="match status" value="2"/>
</dbReference>
<protein>
    <submittedName>
        <fullName evidence="3">TUB bipartite transcription factor</fullName>
    </submittedName>
</protein>
<dbReference type="InterPro" id="IPR018066">
    <property type="entry name" value="Tubby_C_CS"/>
</dbReference>
<dbReference type="GeneTree" id="ENSGT00940000158372"/>
<reference evidence="3" key="1">
    <citation type="submission" date="2025-08" db="UniProtKB">
        <authorList>
            <consortium name="Ensembl"/>
        </authorList>
    </citation>
    <scope>IDENTIFICATION</scope>
</reference>
<accession>S4RVS8</accession>
<evidence type="ECO:0000256" key="1">
    <source>
        <dbReference type="ARBA" id="ARBA00007129"/>
    </source>
</evidence>
<dbReference type="InterPro" id="IPR000007">
    <property type="entry name" value="Tubby_C"/>
</dbReference>
<evidence type="ECO:0000313" key="3">
    <source>
        <dbReference type="Ensembl" id="ENSPMAP00000009318.1"/>
    </source>
</evidence>
<dbReference type="PANTHER" id="PTHR16517">
    <property type="entry name" value="TUBBY-RELATED"/>
    <property type="match status" value="1"/>
</dbReference>
<dbReference type="PANTHER" id="PTHR16517:SF20">
    <property type="entry name" value="TUBBY PROTEIN HOMOLOG"/>
    <property type="match status" value="1"/>
</dbReference>
<dbReference type="OMA" id="MFQINED"/>
<sequence>VGDLEAFALRPAPQGGPVKCRITRDKKGMDRGMFPTYFLHMDRDDGKKVFLLAGRKRKKSKTSNYLLSTDPTNLSREGESYIGKLRSNVMGTRFTVYDNGIKPDRTGILGDGSNLRQELAAVCYEHETLVSRWHNKNTEHTVELHNKAPVWNDDTQSYVLNFHGRVTQASVKNFQIVHYNDRAAEYIIMQFGRVAEDIFTMDYSYPLCALQAFSIALSSFDGKLACE</sequence>
<dbReference type="GO" id="GO:0061512">
    <property type="term" value="P:protein localization to cilium"/>
    <property type="evidence" value="ECO:0007669"/>
    <property type="project" value="TreeGrafter"/>
</dbReference>
<dbReference type="STRING" id="7757.ENSPMAP00000009318"/>
<dbReference type="Pfam" id="PF01167">
    <property type="entry name" value="Tub"/>
    <property type="match status" value="1"/>
</dbReference>
<evidence type="ECO:0000259" key="2">
    <source>
        <dbReference type="Pfam" id="PF01167"/>
    </source>
</evidence>
<dbReference type="HOGENOM" id="CLU_028236_0_1_1"/>
<feature type="domain" description="Tubby C-terminal" evidence="2">
    <location>
        <begin position="127"/>
        <end position="221"/>
    </location>
</feature>
<organism evidence="3">
    <name type="scientific">Petromyzon marinus</name>
    <name type="common">Sea lamprey</name>
    <dbReference type="NCBI Taxonomy" id="7757"/>
    <lineage>
        <taxon>Eukaryota</taxon>
        <taxon>Metazoa</taxon>
        <taxon>Chordata</taxon>
        <taxon>Craniata</taxon>
        <taxon>Vertebrata</taxon>
        <taxon>Cyclostomata</taxon>
        <taxon>Hyperoartia</taxon>
        <taxon>Petromyzontiformes</taxon>
        <taxon>Petromyzontidae</taxon>
        <taxon>Petromyzon</taxon>
    </lineage>
</organism>
<reference evidence="3" key="2">
    <citation type="submission" date="2025-09" db="UniProtKB">
        <authorList>
            <consortium name="Ensembl"/>
        </authorList>
    </citation>
    <scope>IDENTIFICATION</scope>
</reference>
<dbReference type="Ensembl" id="ENSPMAT00000009358.1">
    <property type="protein sequence ID" value="ENSPMAP00000009318.1"/>
    <property type="gene ID" value="ENSPMAG00000008469.1"/>
</dbReference>
<dbReference type="GO" id="GO:0005929">
    <property type="term" value="C:cilium"/>
    <property type="evidence" value="ECO:0007669"/>
    <property type="project" value="TreeGrafter"/>
</dbReference>
<comment type="similarity">
    <text evidence="1">Belongs to the TUB family.</text>
</comment>